<feature type="transmembrane region" description="Helical" evidence="1">
    <location>
        <begin position="54"/>
        <end position="78"/>
    </location>
</feature>
<evidence type="ECO:0000313" key="2">
    <source>
        <dbReference type="EMBL" id="RZT65877.1"/>
    </source>
</evidence>
<feature type="transmembrane region" description="Helical" evidence="1">
    <location>
        <begin position="20"/>
        <end position="42"/>
    </location>
</feature>
<accession>A0A4Q7TZ07</accession>
<dbReference type="EMBL" id="SHKI01000004">
    <property type="protein sequence ID" value="RZT65877.1"/>
    <property type="molecule type" value="Genomic_DNA"/>
</dbReference>
<dbReference type="RefSeq" id="WP_130453535.1">
    <property type="nucleotide sequence ID" value="NZ_QYAG01000001.1"/>
</dbReference>
<evidence type="ECO:0008006" key="4">
    <source>
        <dbReference type="Google" id="ProtNLM"/>
    </source>
</evidence>
<keyword evidence="3" id="KW-1185">Reference proteome</keyword>
<name>A0A4Q7TZ07_9MICO</name>
<sequence length="80" mass="8058">MSSQDNGALFEESSRGGVSAITAIMFVLSLVLTLGGFVMMSYGFNPSAGATVELGLFAGGLAATVVGFLIPFAILPAIGK</sequence>
<evidence type="ECO:0000313" key="3">
    <source>
        <dbReference type="Proteomes" id="UP000291832"/>
    </source>
</evidence>
<evidence type="ECO:0000256" key="1">
    <source>
        <dbReference type="SAM" id="Phobius"/>
    </source>
</evidence>
<keyword evidence="1" id="KW-0472">Membrane</keyword>
<proteinExistence type="predicted"/>
<keyword evidence="1" id="KW-1133">Transmembrane helix</keyword>
<gene>
    <name evidence="2" type="ORF">EV139_1298</name>
</gene>
<protein>
    <recommendedName>
        <fullName evidence="4">Transporter</fullName>
    </recommendedName>
</protein>
<keyword evidence="1" id="KW-0812">Transmembrane</keyword>
<organism evidence="2 3">
    <name type="scientific">Leucobacter luti</name>
    <dbReference type="NCBI Taxonomy" id="340320"/>
    <lineage>
        <taxon>Bacteria</taxon>
        <taxon>Bacillati</taxon>
        <taxon>Actinomycetota</taxon>
        <taxon>Actinomycetes</taxon>
        <taxon>Micrococcales</taxon>
        <taxon>Microbacteriaceae</taxon>
        <taxon>Leucobacter</taxon>
    </lineage>
</organism>
<dbReference type="Proteomes" id="UP000291832">
    <property type="component" value="Unassembled WGS sequence"/>
</dbReference>
<reference evidence="2 3" key="1">
    <citation type="journal article" date="2015" name="Stand. Genomic Sci.">
        <title>Genomic Encyclopedia of Bacterial and Archaeal Type Strains, Phase III: the genomes of soil and plant-associated and newly described type strains.</title>
        <authorList>
            <person name="Whitman W.B."/>
            <person name="Woyke T."/>
            <person name="Klenk H.P."/>
            <person name="Zhou Y."/>
            <person name="Lilburn T.G."/>
            <person name="Beck B.J."/>
            <person name="De Vos P."/>
            <person name="Vandamme P."/>
            <person name="Eisen J.A."/>
            <person name="Garrity G."/>
            <person name="Hugenholtz P."/>
            <person name="Kyrpides N.C."/>
        </authorList>
    </citation>
    <scope>NUCLEOTIDE SEQUENCE [LARGE SCALE GENOMIC DNA]</scope>
    <source>
        <strain evidence="2 3">RF6</strain>
    </source>
</reference>
<comment type="caution">
    <text evidence="2">The sequence shown here is derived from an EMBL/GenBank/DDBJ whole genome shotgun (WGS) entry which is preliminary data.</text>
</comment>
<dbReference type="OrthoDB" id="4990840at2"/>
<dbReference type="AlphaFoldDB" id="A0A4Q7TZ07"/>